<comment type="caution">
    <text evidence="1">The sequence shown here is derived from an EMBL/GenBank/DDBJ whole genome shotgun (WGS) entry which is preliminary data.</text>
</comment>
<dbReference type="AlphaFoldDB" id="A0AA38Y1C0"/>
<reference evidence="1" key="1">
    <citation type="submission" date="2022-10" db="EMBL/GenBank/DDBJ databases">
        <title>Culturing micro-colonial fungi from biological soil crusts in the Mojave desert and describing Neophaeococcomyces mojavensis, and introducing the new genera and species Taxawa tesnikishii.</title>
        <authorList>
            <person name="Kurbessoian T."/>
            <person name="Stajich J.E."/>
        </authorList>
    </citation>
    <scope>NUCLEOTIDE SEQUENCE</scope>
    <source>
        <strain evidence="1">TK_35</strain>
    </source>
</reference>
<evidence type="ECO:0000313" key="2">
    <source>
        <dbReference type="Proteomes" id="UP001172681"/>
    </source>
</evidence>
<dbReference type="EMBL" id="JAPDRN010000058">
    <property type="protein sequence ID" value="KAJ9631273.1"/>
    <property type="molecule type" value="Genomic_DNA"/>
</dbReference>
<organism evidence="1 2">
    <name type="scientific">Knufia peltigerae</name>
    <dbReference type="NCBI Taxonomy" id="1002370"/>
    <lineage>
        <taxon>Eukaryota</taxon>
        <taxon>Fungi</taxon>
        <taxon>Dikarya</taxon>
        <taxon>Ascomycota</taxon>
        <taxon>Pezizomycotina</taxon>
        <taxon>Eurotiomycetes</taxon>
        <taxon>Chaetothyriomycetidae</taxon>
        <taxon>Chaetothyriales</taxon>
        <taxon>Trichomeriaceae</taxon>
        <taxon>Knufia</taxon>
    </lineage>
</organism>
<name>A0AA38Y1C0_9EURO</name>
<evidence type="ECO:0000313" key="1">
    <source>
        <dbReference type="EMBL" id="KAJ9631273.1"/>
    </source>
</evidence>
<sequence length="179" mass="21025">MSFPTQPAFIHSGTWDDVTRRHPAMKWMEDYTLNFNKRGRWEDKRNEWHTEDFSLVKPDGSEFKGHEVAWEQSKSMYNFFTKEFHEPYFLVCWEIDDGWEMLGQAYFYANCIGESVAGEKKVADLQGREWDVKIPSAFRFIYVKRDGAAHGGIELKRCEIMGDSMPGVHILMQRGVIKQ</sequence>
<keyword evidence="2" id="KW-1185">Reference proteome</keyword>
<dbReference type="Proteomes" id="UP001172681">
    <property type="component" value="Unassembled WGS sequence"/>
</dbReference>
<gene>
    <name evidence="1" type="ORF">H2204_008215</name>
</gene>
<proteinExistence type="predicted"/>
<protein>
    <submittedName>
        <fullName evidence="1">Uncharacterized protein</fullName>
    </submittedName>
</protein>
<accession>A0AA38Y1C0</accession>